<sequence length="471" mass="54615">MEVNENLAEAMSLGHDLGHTPFGHQGERVLDEIFNGTENLGGKLKNIDYGGFKHNFQALRILTNLEHKSMDYEGINLTWQVLEGILKHTRTCRQGRECIKKGKKCENKCLGNWDINRFVNDQNLIKKLHLNYGHSVTMEGQIVQIADEIAQRQHDLDDGLRDTSLGIKPEDLCRELINFCDTIILEYPDCDEKELLGELKNKLDKNFSMEHDIPKKILYFRDIIVRDVIEYFILDVVSNTFTNISKLNPRDYKLSKKERIVKKEVVMFSNIGKKFNDMIEGYIKSKILNSYSVNRFDGKAIFIVKQIFKAYYTNPRQMPGYIIKNIIEKTSKNFENVDIAVKKDGKEFKLSEINILESKPEEVKIFLEFLKLNIVGDFTGSSGVETYTESDFKNIIKNRLAKGKNWGVNSKKYPESTYKIVKKVQTDMPEKELVYDLLINNNHTYLSIICDYVAGMTDNFAKEEYKKLYQV</sequence>
<protein>
    <submittedName>
        <fullName evidence="4">dGTPase</fullName>
        <ecNumber evidence="4">3.1.5.1</ecNumber>
    </submittedName>
</protein>
<evidence type="ECO:0000313" key="5">
    <source>
        <dbReference type="Proteomes" id="UP000590564"/>
    </source>
</evidence>
<keyword evidence="1 4" id="KW-0378">Hydrolase</keyword>
<dbReference type="InterPro" id="IPR006261">
    <property type="entry name" value="dGTPase"/>
</dbReference>
<dbReference type="NCBIfam" id="TIGR01353">
    <property type="entry name" value="dGTP_triPase"/>
    <property type="match status" value="1"/>
</dbReference>
<dbReference type="InterPro" id="IPR006674">
    <property type="entry name" value="HD_domain"/>
</dbReference>
<dbReference type="Proteomes" id="UP000590564">
    <property type="component" value="Unassembled WGS sequence"/>
</dbReference>
<comment type="caution">
    <text evidence="4">The sequence shown here is derived from an EMBL/GenBank/DDBJ whole genome shotgun (WGS) entry which is preliminary data.</text>
</comment>
<reference evidence="4 5" key="1">
    <citation type="submission" date="2020-08" db="EMBL/GenBank/DDBJ databases">
        <title>Genomic Encyclopedia of Type Strains, Phase IV (KMG-V): Genome sequencing to study the core and pangenomes of soil and plant-associated prokaryotes.</title>
        <authorList>
            <person name="Whitman W."/>
        </authorList>
    </citation>
    <scope>NUCLEOTIDE SEQUENCE [LARGE SCALE GENOMIC DNA]</scope>
    <source>
        <strain evidence="4 5">D1</strain>
    </source>
</reference>
<evidence type="ECO:0000313" key="4">
    <source>
        <dbReference type="EMBL" id="MBB6496008.1"/>
    </source>
</evidence>
<gene>
    <name evidence="4" type="ORF">HNP96_000029</name>
</gene>
<dbReference type="EMBL" id="JACHED010000001">
    <property type="protein sequence ID" value="MBB6496008.1"/>
    <property type="molecule type" value="Genomic_DNA"/>
</dbReference>
<dbReference type="GO" id="GO:0008832">
    <property type="term" value="F:dGTPase activity"/>
    <property type="evidence" value="ECO:0007669"/>
    <property type="project" value="UniProtKB-EC"/>
</dbReference>
<organism evidence="4 5">
    <name type="scientific">Methanococcus maripaludis</name>
    <name type="common">Methanococcus deltae</name>
    <dbReference type="NCBI Taxonomy" id="39152"/>
    <lineage>
        <taxon>Archaea</taxon>
        <taxon>Methanobacteriati</taxon>
        <taxon>Methanobacteriota</taxon>
        <taxon>Methanomada group</taxon>
        <taxon>Methanococci</taxon>
        <taxon>Methanococcales</taxon>
        <taxon>Methanococcaceae</taxon>
        <taxon>Methanococcus</taxon>
    </lineage>
</organism>
<name>A0A7J9S7F9_METMI</name>
<dbReference type="InterPro" id="IPR026875">
    <property type="entry name" value="PHydrolase_assoc_dom"/>
</dbReference>
<dbReference type="AlphaFoldDB" id="A0A7J9S7F9"/>
<evidence type="ECO:0000256" key="1">
    <source>
        <dbReference type="ARBA" id="ARBA00022801"/>
    </source>
</evidence>
<evidence type="ECO:0000259" key="2">
    <source>
        <dbReference type="Pfam" id="PF01966"/>
    </source>
</evidence>
<evidence type="ECO:0000259" key="3">
    <source>
        <dbReference type="Pfam" id="PF13286"/>
    </source>
</evidence>
<dbReference type="Pfam" id="PF01966">
    <property type="entry name" value="HD"/>
    <property type="match status" value="1"/>
</dbReference>
<dbReference type="Gene3D" id="1.10.3210.10">
    <property type="entry name" value="Hypothetical protein af1432"/>
    <property type="match status" value="1"/>
</dbReference>
<dbReference type="SUPFAM" id="SSF109604">
    <property type="entry name" value="HD-domain/PDEase-like"/>
    <property type="match status" value="1"/>
</dbReference>
<dbReference type="EC" id="3.1.5.1" evidence="4"/>
<proteinExistence type="predicted"/>
<dbReference type="Pfam" id="PF13286">
    <property type="entry name" value="HD_assoc"/>
    <property type="match status" value="1"/>
</dbReference>
<accession>A0A7J9S7F9</accession>
<feature type="domain" description="Phosphohydrolase-associated" evidence="3">
    <location>
        <begin position="447"/>
        <end position="467"/>
    </location>
</feature>
<feature type="domain" description="HD" evidence="2">
    <location>
        <begin position="3"/>
        <end position="149"/>
    </location>
</feature>